<evidence type="ECO:0000256" key="1">
    <source>
        <dbReference type="ARBA" id="ARBA00000349"/>
    </source>
</evidence>
<feature type="domain" description="Plastocyanin-like" evidence="13">
    <location>
        <begin position="55"/>
        <end position="170"/>
    </location>
</feature>
<evidence type="ECO:0000313" key="15">
    <source>
        <dbReference type="Proteomes" id="UP000324748"/>
    </source>
</evidence>
<keyword evidence="8" id="KW-0325">Glycoprotein</keyword>
<feature type="signal peptide" evidence="10">
    <location>
        <begin position="1"/>
        <end position="28"/>
    </location>
</feature>
<dbReference type="AlphaFoldDB" id="A0A5B0M802"/>
<evidence type="ECO:0000256" key="7">
    <source>
        <dbReference type="ARBA" id="ARBA00023008"/>
    </source>
</evidence>
<evidence type="ECO:0000256" key="4">
    <source>
        <dbReference type="ARBA" id="ARBA00012297"/>
    </source>
</evidence>
<evidence type="ECO:0000256" key="6">
    <source>
        <dbReference type="ARBA" id="ARBA00023002"/>
    </source>
</evidence>
<evidence type="ECO:0000256" key="3">
    <source>
        <dbReference type="ARBA" id="ARBA00010609"/>
    </source>
</evidence>
<comment type="similarity">
    <text evidence="3">Belongs to the multicopper oxidase family.</text>
</comment>
<reference evidence="14 15" key="1">
    <citation type="submission" date="2019-05" db="EMBL/GenBank/DDBJ databases">
        <title>Emergence of the Ug99 lineage of the wheat stem rust pathogen through somatic hybridization.</title>
        <authorList>
            <person name="Li F."/>
            <person name="Upadhyaya N.M."/>
            <person name="Sperschneider J."/>
            <person name="Matny O."/>
            <person name="Nguyen-Phuc H."/>
            <person name="Mago R."/>
            <person name="Raley C."/>
            <person name="Miller M.E."/>
            <person name="Silverstein K.A.T."/>
            <person name="Henningsen E."/>
            <person name="Hirsch C.D."/>
            <person name="Visser B."/>
            <person name="Pretorius Z.A."/>
            <person name="Steffenson B.J."/>
            <person name="Schwessinger B."/>
            <person name="Dodds P.N."/>
            <person name="Figueroa M."/>
        </authorList>
    </citation>
    <scope>NUCLEOTIDE SEQUENCE [LARGE SCALE GENOMIC DNA]</scope>
    <source>
        <strain evidence="14">21-0</strain>
    </source>
</reference>
<evidence type="ECO:0000259" key="11">
    <source>
        <dbReference type="Pfam" id="PF00394"/>
    </source>
</evidence>
<comment type="cofactor">
    <cofactor evidence="2">
        <name>Cu cation</name>
        <dbReference type="ChEBI" id="CHEBI:23378"/>
    </cofactor>
</comment>
<dbReference type="InterPro" id="IPR033138">
    <property type="entry name" value="Cu_oxidase_CS"/>
</dbReference>
<name>A0A5B0M802_PUCGR</name>
<dbReference type="PANTHER" id="PTHR11709:SF394">
    <property type="entry name" value="FI03373P-RELATED"/>
    <property type="match status" value="1"/>
</dbReference>
<dbReference type="Proteomes" id="UP000324748">
    <property type="component" value="Unassembled WGS sequence"/>
</dbReference>
<evidence type="ECO:0000256" key="8">
    <source>
        <dbReference type="ARBA" id="ARBA00023180"/>
    </source>
</evidence>
<dbReference type="EMBL" id="VSWC01000158">
    <property type="protein sequence ID" value="KAA1073267.1"/>
    <property type="molecule type" value="Genomic_DNA"/>
</dbReference>
<keyword evidence="10" id="KW-0732">Signal</keyword>
<dbReference type="NCBIfam" id="TIGR03390">
    <property type="entry name" value="ascorbOXfungal"/>
    <property type="match status" value="1"/>
</dbReference>
<dbReference type="Pfam" id="PF07732">
    <property type="entry name" value="Cu-oxidase_3"/>
    <property type="match status" value="1"/>
</dbReference>
<evidence type="ECO:0000256" key="2">
    <source>
        <dbReference type="ARBA" id="ARBA00001935"/>
    </source>
</evidence>
<dbReference type="Gene3D" id="2.60.40.420">
    <property type="entry name" value="Cupredoxins - blue copper proteins"/>
    <property type="match status" value="3"/>
</dbReference>
<feature type="domain" description="Plastocyanin-like" evidence="12">
    <location>
        <begin position="451"/>
        <end position="591"/>
    </location>
</feature>
<keyword evidence="5" id="KW-0479">Metal-binding</keyword>
<protein>
    <recommendedName>
        <fullName evidence="4">laccase</fullName>
        <ecNumber evidence="4">1.10.3.2</ecNumber>
    </recommendedName>
</protein>
<dbReference type="SUPFAM" id="SSF49503">
    <property type="entry name" value="Cupredoxins"/>
    <property type="match status" value="3"/>
</dbReference>
<dbReference type="InterPro" id="IPR011706">
    <property type="entry name" value="Cu-oxidase_C"/>
</dbReference>
<dbReference type="PANTHER" id="PTHR11709">
    <property type="entry name" value="MULTI-COPPER OXIDASE"/>
    <property type="match status" value="1"/>
</dbReference>
<proteinExistence type="inferred from homology"/>
<dbReference type="PROSITE" id="PS00079">
    <property type="entry name" value="MULTICOPPER_OXIDASE1"/>
    <property type="match status" value="1"/>
</dbReference>
<sequence>MALIPRFSFIAIILFSLQLAFLFQNSQSQKNSDLNSRAYPNFGTNQFSRNVVLEVSEQVISADCTKRPSVVINGTFPGPELRFKPGEKVKIRVFNLLKDHTVTIHMHGLSQHFSPFSDGVAQVSQFAIPAGGYFDYIFLLEPNSAGTFIYHAHVGFHLMTCHGALIVEDAHKPPFKYDEERVLLFADYYHNLEQQIVKDINSVPFKWLGEPQSMVVNGNALGSCNSTSPFGCSTDCHHHRLVVKPGKTYRVRVIGITVLTYLYFGIEDHQQLSVIEVDSGYVRPASTKHIQLHSGQRYSFLLKTKTRKELKKLGSKRDFWGRLETRWRPLRDQGAFVLHYEDDPTPASTGKSATTKPHDLSRSPLPDLKKFQKIVPLPNEGNKWLTETFEPLDPKEVAPTAAEVTRRVFIQGQQLKAADGRVNWFVNGQRYIETQPKVPFLVSAYTHKLKPDYEAAAKNNGFDAKLGAYPIKLNDVVEFVIVNQASTAGTTEAHPWHLHGQAFFVVAHGTGQFTEAKLAAVEARSKKRHIRRDTEIIFSTKLGASYTNTTVPTGTVTGWMVLRMKAETAGAFLMHCHTQPHAAMGMGAVILIGMEHLPPLPPAYLNKFTLPTS</sequence>
<keyword evidence="7" id="KW-0186">Copper</keyword>
<feature type="region of interest" description="Disordered" evidence="9">
    <location>
        <begin position="342"/>
        <end position="362"/>
    </location>
</feature>
<dbReference type="EC" id="1.10.3.2" evidence="4"/>
<dbReference type="GO" id="GO:0052716">
    <property type="term" value="F:hydroquinone:oxygen oxidoreductase activity"/>
    <property type="evidence" value="ECO:0007669"/>
    <property type="project" value="UniProtKB-EC"/>
</dbReference>
<evidence type="ECO:0000256" key="9">
    <source>
        <dbReference type="SAM" id="MobiDB-lite"/>
    </source>
</evidence>
<evidence type="ECO:0000313" key="14">
    <source>
        <dbReference type="EMBL" id="KAA1073267.1"/>
    </source>
</evidence>
<dbReference type="InterPro" id="IPR045087">
    <property type="entry name" value="Cu-oxidase_fam"/>
</dbReference>
<evidence type="ECO:0000259" key="12">
    <source>
        <dbReference type="Pfam" id="PF07731"/>
    </source>
</evidence>
<comment type="caution">
    <text evidence="14">The sequence shown here is derived from an EMBL/GenBank/DDBJ whole genome shotgun (WGS) entry which is preliminary data.</text>
</comment>
<dbReference type="InterPro" id="IPR002355">
    <property type="entry name" value="Cu_oxidase_Cu_BS"/>
</dbReference>
<dbReference type="Pfam" id="PF00394">
    <property type="entry name" value="Cu-oxidase"/>
    <property type="match status" value="1"/>
</dbReference>
<dbReference type="InterPro" id="IPR001117">
    <property type="entry name" value="Cu-oxidase_2nd"/>
</dbReference>
<dbReference type="InterPro" id="IPR011707">
    <property type="entry name" value="Cu-oxidase-like_N"/>
</dbReference>
<dbReference type="PROSITE" id="PS00080">
    <property type="entry name" value="MULTICOPPER_OXIDASE2"/>
    <property type="match status" value="1"/>
</dbReference>
<keyword evidence="6" id="KW-0560">Oxidoreductase</keyword>
<keyword evidence="15" id="KW-1185">Reference proteome</keyword>
<feature type="chain" id="PRO_5023144894" description="laccase" evidence="10">
    <location>
        <begin position="29"/>
        <end position="613"/>
    </location>
</feature>
<evidence type="ECO:0000259" key="13">
    <source>
        <dbReference type="Pfam" id="PF07732"/>
    </source>
</evidence>
<comment type="catalytic activity">
    <reaction evidence="1">
        <text>4 hydroquinone + O2 = 4 benzosemiquinone + 2 H2O</text>
        <dbReference type="Rhea" id="RHEA:11276"/>
        <dbReference type="ChEBI" id="CHEBI:15377"/>
        <dbReference type="ChEBI" id="CHEBI:15379"/>
        <dbReference type="ChEBI" id="CHEBI:17594"/>
        <dbReference type="ChEBI" id="CHEBI:17977"/>
        <dbReference type="EC" id="1.10.3.2"/>
    </reaction>
</comment>
<dbReference type="OrthoDB" id="2121828at2759"/>
<accession>A0A5B0M802</accession>
<gene>
    <name evidence="14" type="ORF">PGT21_006889</name>
</gene>
<feature type="domain" description="Plastocyanin-like" evidence="11">
    <location>
        <begin position="180"/>
        <end position="306"/>
    </location>
</feature>
<dbReference type="GO" id="GO:0005507">
    <property type="term" value="F:copper ion binding"/>
    <property type="evidence" value="ECO:0007669"/>
    <property type="project" value="InterPro"/>
</dbReference>
<evidence type="ECO:0000256" key="10">
    <source>
        <dbReference type="SAM" id="SignalP"/>
    </source>
</evidence>
<dbReference type="Pfam" id="PF07731">
    <property type="entry name" value="Cu-oxidase_2"/>
    <property type="match status" value="1"/>
</dbReference>
<evidence type="ECO:0000256" key="5">
    <source>
        <dbReference type="ARBA" id="ARBA00022723"/>
    </source>
</evidence>
<dbReference type="InterPro" id="IPR008972">
    <property type="entry name" value="Cupredoxin"/>
</dbReference>
<feature type="compositionally biased region" description="Polar residues" evidence="9">
    <location>
        <begin position="346"/>
        <end position="355"/>
    </location>
</feature>
<dbReference type="InterPro" id="IPR017762">
    <property type="entry name" value="Multicopper_oxidase_fun"/>
</dbReference>
<organism evidence="14 15">
    <name type="scientific">Puccinia graminis f. sp. tritici</name>
    <dbReference type="NCBI Taxonomy" id="56615"/>
    <lineage>
        <taxon>Eukaryota</taxon>
        <taxon>Fungi</taxon>
        <taxon>Dikarya</taxon>
        <taxon>Basidiomycota</taxon>
        <taxon>Pucciniomycotina</taxon>
        <taxon>Pucciniomycetes</taxon>
        <taxon>Pucciniales</taxon>
        <taxon>Pucciniaceae</taxon>
        <taxon>Puccinia</taxon>
    </lineage>
</organism>
<dbReference type="CDD" id="cd13873">
    <property type="entry name" value="CuRO_2_AAO_like_2"/>
    <property type="match status" value="1"/>
</dbReference>